<evidence type="ECO:0000313" key="1">
    <source>
        <dbReference type="EMBL" id="KAK2140808.1"/>
    </source>
</evidence>
<reference evidence="1" key="1">
    <citation type="journal article" date="2023" name="Mol. Biol. Evol.">
        <title>Third-Generation Sequencing Reveals the Adaptive Role of the Epigenome in Three Deep-Sea Polychaetes.</title>
        <authorList>
            <person name="Perez M."/>
            <person name="Aroh O."/>
            <person name="Sun Y."/>
            <person name="Lan Y."/>
            <person name="Juniper S.K."/>
            <person name="Young C.R."/>
            <person name="Angers B."/>
            <person name="Qian P.Y."/>
        </authorList>
    </citation>
    <scope>NUCLEOTIDE SEQUENCE</scope>
    <source>
        <strain evidence="1">R07B-5</strain>
    </source>
</reference>
<sequence>MGNSANVWLMVRVDATAPTFVDHRFKKNVDCSGTKLAIILHVHDKESGIKAIDYVVTDIGRDTHLWQETKKGEQPTNVFIYSYILFM</sequence>
<gene>
    <name evidence="1" type="ORF">NP493_5564g00002</name>
</gene>
<dbReference type="EMBL" id="JAODUO010005551">
    <property type="protein sequence ID" value="KAK2140808.1"/>
    <property type="molecule type" value="Genomic_DNA"/>
</dbReference>
<protein>
    <submittedName>
        <fullName evidence="1">Uncharacterized protein</fullName>
    </submittedName>
</protein>
<keyword evidence="2" id="KW-1185">Reference proteome</keyword>
<organism evidence="1 2">
    <name type="scientific">Ridgeia piscesae</name>
    <name type="common">Tubeworm</name>
    <dbReference type="NCBI Taxonomy" id="27915"/>
    <lineage>
        <taxon>Eukaryota</taxon>
        <taxon>Metazoa</taxon>
        <taxon>Spiralia</taxon>
        <taxon>Lophotrochozoa</taxon>
        <taxon>Annelida</taxon>
        <taxon>Polychaeta</taxon>
        <taxon>Sedentaria</taxon>
        <taxon>Canalipalpata</taxon>
        <taxon>Sabellida</taxon>
        <taxon>Siboglinidae</taxon>
        <taxon>Ridgeia</taxon>
    </lineage>
</organism>
<evidence type="ECO:0000313" key="2">
    <source>
        <dbReference type="Proteomes" id="UP001209878"/>
    </source>
</evidence>
<dbReference type="Proteomes" id="UP001209878">
    <property type="component" value="Unassembled WGS sequence"/>
</dbReference>
<proteinExistence type="predicted"/>
<accession>A0AAD9IUH7</accession>
<name>A0AAD9IUH7_RIDPI</name>
<dbReference type="AlphaFoldDB" id="A0AAD9IUH7"/>
<comment type="caution">
    <text evidence="1">The sequence shown here is derived from an EMBL/GenBank/DDBJ whole genome shotgun (WGS) entry which is preliminary data.</text>
</comment>